<dbReference type="InterPro" id="IPR013842">
    <property type="entry name" value="LepA_CTD"/>
</dbReference>
<keyword evidence="6 7" id="KW-0472">Membrane</keyword>
<dbReference type="CDD" id="cd03709">
    <property type="entry name" value="lepA_C"/>
    <property type="match status" value="1"/>
</dbReference>
<dbReference type="CDD" id="cd01890">
    <property type="entry name" value="LepA"/>
    <property type="match status" value="1"/>
</dbReference>
<dbReference type="GO" id="GO:0003746">
    <property type="term" value="F:translation elongation factor activity"/>
    <property type="evidence" value="ECO:0007669"/>
    <property type="project" value="UniProtKB-KW"/>
</dbReference>
<dbReference type="Gene3D" id="2.40.30.10">
    <property type="entry name" value="Translation factors"/>
    <property type="match status" value="1"/>
</dbReference>
<gene>
    <name evidence="7 9" type="primary">lepA</name>
    <name evidence="9" type="ORF">ABEU20_000540</name>
</gene>
<dbReference type="Gene3D" id="3.30.70.2570">
    <property type="entry name" value="Elongation factor 4, C-terminal domain"/>
    <property type="match status" value="1"/>
</dbReference>
<evidence type="ECO:0000256" key="1">
    <source>
        <dbReference type="ARBA" id="ARBA00005454"/>
    </source>
</evidence>
<dbReference type="InterPro" id="IPR009000">
    <property type="entry name" value="Transl_B-barrel_sf"/>
</dbReference>
<evidence type="ECO:0000256" key="4">
    <source>
        <dbReference type="ARBA" id="ARBA00022917"/>
    </source>
</evidence>
<evidence type="ECO:0000256" key="6">
    <source>
        <dbReference type="ARBA" id="ARBA00023136"/>
    </source>
</evidence>
<dbReference type="SUPFAM" id="SSF52540">
    <property type="entry name" value="P-loop containing nucleoside triphosphate hydrolases"/>
    <property type="match status" value="1"/>
</dbReference>
<dbReference type="EMBL" id="JBDLNV010000001">
    <property type="protein sequence ID" value="MFM1722000.1"/>
    <property type="molecule type" value="Genomic_DNA"/>
</dbReference>
<dbReference type="NCBIfam" id="TIGR00231">
    <property type="entry name" value="small_GTP"/>
    <property type="match status" value="1"/>
</dbReference>
<feature type="binding site" evidence="7">
    <location>
        <begin position="175"/>
        <end position="178"/>
    </location>
    <ligand>
        <name>GTP</name>
        <dbReference type="ChEBI" id="CHEBI:37565"/>
    </ligand>
</feature>
<dbReference type="SMART" id="SM00838">
    <property type="entry name" value="EFG_C"/>
    <property type="match status" value="1"/>
</dbReference>
<feature type="domain" description="Tr-type G" evidence="8">
    <location>
        <begin position="42"/>
        <end position="228"/>
    </location>
</feature>
<comment type="subcellular location">
    <subcellularLocation>
        <location evidence="7">Cell membrane</location>
        <topology evidence="7">Peripheral membrane protein</topology>
        <orientation evidence="7">Cytoplasmic side</orientation>
    </subcellularLocation>
</comment>
<dbReference type="InterPro" id="IPR027417">
    <property type="entry name" value="P-loop_NTPase"/>
</dbReference>
<dbReference type="InterPro" id="IPR005225">
    <property type="entry name" value="Small_GTP-bd"/>
</dbReference>
<dbReference type="Pfam" id="PF00679">
    <property type="entry name" value="EFG_C"/>
    <property type="match status" value="1"/>
</dbReference>
<comment type="function">
    <text evidence="7">Required for accurate and efficient protein synthesis under certain stress conditions. May act as a fidelity factor of the translation reaction, by catalyzing a one-codon backward translocation of tRNAs on improperly translocated ribosomes. Back-translocation proceeds from a post-translocation (POST) complex to a pre-translocation (PRE) complex, thus giving elongation factor G a second chance to translocate the tRNAs correctly. Binds to ribosomes in a GTP-dependent manner.</text>
</comment>
<dbReference type="NCBIfam" id="TIGR01393">
    <property type="entry name" value="lepA"/>
    <property type="match status" value="1"/>
</dbReference>
<dbReference type="InterPro" id="IPR000640">
    <property type="entry name" value="EFG_V-like"/>
</dbReference>
<evidence type="ECO:0000256" key="7">
    <source>
        <dbReference type="HAMAP-Rule" id="MF_00071"/>
    </source>
</evidence>
<dbReference type="InterPro" id="IPR035647">
    <property type="entry name" value="EFG_III/V"/>
</dbReference>
<dbReference type="Gene3D" id="3.40.50.300">
    <property type="entry name" value="P-loop containing nucleotide triphosphate hydrolases"/>
    <property type="match status" value="1"/>
</dbReference>
<dbReference type="InterPro" id="IPR035654">
    <property type="entry name" value="LepA_IV"/>
</dbReference>
<keyword evidence="9" id="KW-0251">Elongation factor</keyword>
<dbReference type="InterPro" id="IPR000795">
    <property type="entry name" value="T_Tr_GTP-bd_dom"/>
</dbReference>
<dbReference type="PANTHER" id="PTHR43512">
    <property type="entry name" value="TRANSLATION FACTOR GUF1-RELATED"/>
    <property type="match status" value="1"/>
</dbReference>
<sequence length="648" mass="71643">MRSWCGTSAGRATGPGRCRCASETRELGLSSNFAEKTFTDPSKIRNFCIIAHIDHGKSTLADRMLQLTGVVEERAMRAQYLDRMDIERERGITIKAQNVRLPWTVENEDGTTEEIVLHLIDTPGHVDFTYEVSRALEACEGAVLLVDAAQGIEAQTLANLYLAMEKDLTIIPVLNKIDLPAADPERYAAEIAHIVGCEPEDVLRVSGKTGVGVKELLDEVVKQVPAPVGDADGPARAMIFDSVYDAYRGVVTYVRVVDGKIRPREKITMMSTGTTHELLEVGIISPEPKATTGLGVGEVGYLITGVKDVRQSRVGDTVTTFRNGASEPLTGYRDPKPMVYSGLYPMDGSDYPVLRDALDKLRLNDAALAYEPETSVALGFGFRCGFLGLLHMEITRDRLEREFGLDLISTAPNVVYRVTMEDGSEHEVTNPSYWPEGKVREVYEPMAKCTVIAPSEYTGAIMELCQSRRGELGGMDYLSETRVELRYTLPMGEIMFDFFDALKSRTKGYASLDYEESGEQQSALVKVDILLQGETVDAFSAIVHKDAAFAYGNKMTTKLRELIPRQQFEVPIQAAIGSKIIARENIRAIRKDVLAKCYGGDISRKRKLLEKQKEGKKRMKTIGRVEVPQEAFVAALSNESVADKPKGK</sequence>
<dbReference type="PROSITE" id="PS51722">
    <property type="entry name" value="G_TR_2"/>
    <property type="match status" value="1"/>
</dbReference>
<dbReference type="Gene3D" id="3.30.70.870">
    <property type="entry name" value="Elongation Factor G (Translational Gtpase), domain 3"/>
    <property type="match status" value="1"/>
</dbReference>
<proteinExistence type="inferred from homology"/>
<dbReference type="Proteomes" id="UP001629745">
    <property type="component" value="Unassembled WGS sequence"/>
</dbReference>
<dbReference type="HAMAP" id="MF_00071">
    <property type="entry name" value="LepA"/>
    <property type="match status" value="1"/>
</dbReference>
<keyword evidence="2 7" id="KW-0547">Nucleotide-binding</keyword>
<dbReference type="InterPro" id="IPR006297">
    <property type="entry name" value="EF-4"/>
</dbReference>
<dbReference type="RefSeq" id="WP_420162593.1">
    <property type="nucleotide sequence ID" value="NZ_JBDLNV010000001.1"/>
</dbReference>
<dbReference type="PROSITE" id="PS00301">
    <property type="entry name" value="G_TR_1"/>
    <property type="match status" value="1"/>
</dbReference>
<accession>A0ABW9F939</accession>
<dbReference type="EC" id="3.6.5.n1" evidence="7"/>
<organism evidence="9 10">
    <name type="scientific">Rhodococcus parequi</name>
    <dbReference type="NCBI Taxonomy" id="3137122"/>
    <lineage>
        <taxon>Bacteria</taxon>
        <taxon>Bacillati</taxon>
        <taxon>Actinomycetota</taxon>
        <taxon>Actinomycetes</taxon>
        <taxon>Mycobacteriales</taxon>
        <taxon>Nocardiaceae</taxon>
        <taxon>Rhodococcus</taxon>
    </lineage>
</organism>
<dbReference type="PRINTS" id="PR00315">
    <property type="entry name" value="ELONGATNFCT"/>
</dbReference>
<keyword evidence="4 7" id="KW-0648">Protein biosynthesis</keyword>
<dbReference type="Pfam" id="PF06421">
    <property type="entry name" value="LepA_C"/>
    <property type="match status" value="1"/>
</dbReference>
<keyword evidence="3 7" id="KW-0378">Hydrolase</keyword>
<dbReference type="CDD" id="cd03699">
    <property type="entry name" value="EF4_II"/>
    <property type="match status" value="1"/>
</dbReference>
<dbReference type="SUPFAM" id="SSF50447">
    <property type="entry name" value="Translation proteins"/>
    <property type="match status" value="1"/>
</dbReference>
<evidence type="ECO:0000256" key="3">
    <source>
        <dbReference type="ARBA" id="ARBA00022801"/>
    </source>
</evidence>
<dbReference type="GO" id="GO:0016787">
    <property type="term" value="F:hydrolase activity"/>
    <property type="evidence" value="ECO:0007669"/>
    <property type="project" value="UniProtKB-KW"/>
</dbReference>
<dbReference type="PANTHER" id="PTHR43512:SF4">
    <property type="entry name" value="TRANSLATION FACTOR GUF1 HOMOLOG, CHLOROPLASTIC"/>
    <property type="match status" value="1"/>
</dbReference>
<evidence type="ECO:0000259" key="8">
    <source>
        <dbReference type="PROSITE" id="PS51722"/>
    </source>
</evidence>
<dbReference type="Pfam" id="PF03144">
    <property type="entry name" value="GTP_EFTU_D2"/>
    <property type="match status" value="1"/>
</dbReference>
<feature type="binding site" evidence="7">
    <location>
        <begin position="54"/>
        <end position="59"/>
    </location>
    <ligand>
        <name>GTP</name>
        <dbReference type="ChEBI" id="CHEBI:37565"/>
    </ligand>
</feature>
<keyword evidence="5 7" id="KW-0342">GTP-binding</keyword>
<comment type="caution">
    <text evidence="9">The sequence shown here is derived from an EMBL/GenBank/DDBJ whole genome shotgun (WGS) entry which is preliminary data.</text>
</comment>
<keyword evidence="10" id="KW-1185">Reference proteome</keyword>
<comment type="catalytic activity">
    <reaction evidence="7">
        <text>GTP + H2O = GDP + phosphate + H(+)</text>
        <dbReference type="Rhea" id="RHEA:19669"/>
        <dbReference type="ChEBI" id="CHEBI:15377"/>
        <dbReference type="ChEBI" id="CHEBI:15378"/>
        <dbReference type="ChEBI" id="CHEBI:37565"/>
        <dbReference type="ChEBI" id="CHEBI:43474"/>
        <dbReference type="ChEBI" id="CHEBI:58189"/>
        <dbReference type="EC" id="3.6.5.n1"/>
    </reaction>
</comment>
<dbReference type="InterPro" id="IPR031157">
    <property type="entry name" value="G_TR_CS"/>
</dbReference>
<dbReference type="CDD" id="cd16260">
    <property type="entry name" value="EF4_III"/>
    <property type="match status" value="1"/>
</dbReference>
<dbReference type="Gene3D" id="3.30.70.240">
    <property type="match status" value="1"/>
</dbReference>
<keyword evidence="7" id="KW-1003">Cell membrane</keyword>
<protein>
    <recommendedName>
        <fullName evidence="7">Elongation factor 4</fullName>
        <shortName evidence="7">EF-4</shortName>
        <ecNumber evidence="7">3.6.5.n1</ecNumber>
    </recommendedName>
    <alternativeName>
        <fullName evidence="7">Ribosomal back-translocase LepA</fullName>
    </alternativeName>
</protein>
<evidence type="ECO:0000256" key="2">
    <source>
        <dbReference type="ARBA" id="ARBA00022741"/>
    </source>
</evidence>
<evidence type="ECO:0000313" key="10">
    <source>
        <dbReference type="Proteomes" id="UP001629745"/>
    </source>
</evidence>
<dbReference type="InterPro" id="IPR038363">
    <property type="entry name" value="LepA_C_sf"/>
</dbReference>
<reference evidence="9 10" key="1">
    <citation type="submission" date="2023-11" db="EMBL/GenBank/DDBJ databases">
        <authorList>
            <person name="Val-Calvo J."/>
            <person name="Scortti M."/>
            <person name="Vazquez-Boland J."/>
        </authorList>
    </citation>
    <scope>NUCLEOTIDE SEQUENCE [LARGE SCALE GENOMIC DNA]</scope>
    <source>
        <strain evidence="9 10">PAM 2766</strain>
    </source>
</reference>
<dbReference type="SUPFAM" id="SSF54980">
    <property type="entry name" value="EF-G C-terminal domain-like"/>
    <property type="match status" value="2"/>
</dbReference>
<comment type="similarity">
    <text evidence="1 7">Belongs to the TRAFAC class translation factor GTPase superfamily. Classic translation factor GTPase family. LepA subfamily.</text>
</comment>
<dbReference type="InterPro" id="IPR004161">
    <property type="entry name" value="EFTu-like_2"/>
</dbReference>
<dbReference type="Pfam" id="PF00009">
    <property type="entry name" value="GTP_EFTU"/>
    <property type="match status" value="1"/>
</dbReference>
<evidence type="ECO:0000256" key="5">
    <source>
        <dbReference type="ARBA" id="ARBA00023134"/>
    </source>
</evidence>
<evidence type="ECO:0000313" key="9">
    <source>
        <dbReference type="EMBL" id="MFM1722000.1"/>
    </source>
</evidence>
<name>A0ABW9F939_9NOCA</name>